<dbReference type="EMBL" id="CP041765">
    <property type="protein sequence ID" value="QDQ96309.1"/>
    <property type="molecule type" value="Genomic_DNA"/>
</dbReference>
<dbReference type="Pfam" id="PF07045">
    <property type="entry name" value="DUF1330"/>
    <property type="match status" value="1"/>
</dbReference>
<organism evidence="2 3">
    <name type="scientific">Tomitella fengzijianii</name>
    <dbReference type="NCBI Taxonomy" id="2597660"/>
    <lineage>
        <taxon>Bacteria</taxon>
        <taxon>Bacillati</taxon>
        <taxon>Actinomycetota</taxon>
        <taxon>Actinomycetes</taxon>
        <taxon>Mycobacteriales</taxon>
        <taxon>Tomitella</taxon>
    </lineage>
</organism>
<keyword evidence="3" id="KW-1185">Reference proteome</keyword>
<dbReference type="RefSeq" id="WP_143905863.1">
    <property type="nucleotide sequence ID" value="NZ_CP041765.1"/>
</dbReference>
<gene>
    <name evidence="2" type="ORF">FO059_01800</name>
</gene>
<dbReference type="InterPro" id="IPR010753">
    <property type="entry name" value="DUF1330"/>
</dbReference>
<name>A0A516WZP1_9ACTN</name>
<reference evidence="2 3" key="2">
    <citation type="submission" date="2019-07" db="EMBL/GenBank/DDBJ databases">
        <authorList>
            <person name="Huang Y."/>
        </authorList>
    </citation>
    <scope>NUCLEOTIDE SEQUENCE [LARGE SCALE GENOMIC DNA]</scope>
    <source>
        <strain evidence="2 3">HY188</strain>
    </source>
</reference>
<evidence type="ECO:0000313" key="3">
    <source>
        <dbReference type="Proteomes" id="UP000317344"/>
    </source>
</evidence>
<protein>
    <submittedName>
        <fullName evidence="2">DUF1330 domain-containing protein</fullName>
    </submittedName>
</protein>
<evidence type="ECO:0000259" key="1">
    <source>
        <dbReference type="Pfam" id="PF07045"/>
    </source>
</evidence>
<accession>A0A516WZP1</accession>
<feature type="domain" description="DUF1330" evidence="1">
    <location>
        <begin position="15"/>
        <end position="108"/>
    </location>
</feature>
<evidence type="ECO:0000313" key="2">
    <source>
        <dbReference type="EMBL" id="QDQ96309.1"/>
    </source>
</evidence>
<dbReference type="InterPro" id="IPR011008">
    <property type="entry name" value="Dimeric_a/b-barrel"/>
</dbReference>
<dbReference type="KEGG" id="toy:FO059_01800"/>
<dbReference type="AlphaFoldDB" id="A0A516WZP1"/>
<dbReference type="SUPFAM" id="SSF54909">
    <property type="entry name" value="Dimeric alpha+beta barrel"/>
    <property type="match status" value="1"/>
</dbReference>
<dbReference type="Gene3D" id="3.30.70.100">
    <property type="match status" value="1"/>
</dbReference>
<sequence length="142" mass="15563">MTIDITATHAETGPKGYAMAWLRDVRVGEDIYSYMARIESTMEPYGGEWLVHGSLPIPLEGDCPDSVVIIAFPSPGAARRWYDSPGYQEILGLRVRNSCSDALLLEGVPAGYRVLDTIEKLKAAAGPGPYRPNRSSYSRRSA</sequence>
<reference evidence="2 3" key="1">
    <citation type="submission" date="2019-07" db="EMBL/GenBank/DDBJ databases">
        <title>Tomitella cavernea sp. nov., an actinomycete isolated from soil.</title>
        <authorList>
            <person name="Cheng J."/>
        </authorList>
    </citation>
    <scope>NUCLEOTIDE SEQUENCE [LARGE SCALE GENOMIC DNA]</scope>
    <source>
        <strain evidence="2 3">HY188</strain>
    </source>
</reference>
<dbReference type="Proteomes" id="UP000317344">
    <property type="component" value="Chromosome"/>
</dbReference>
<proteinExistence type="predicted"/>
<dbReference type="OrthoDB" id="9806380at2"/>